<dbReference type="OMA" id="CRWLDAQ"/>
<evidence type="ECO:0000259" key="3">
    <source>
        <dbReference type="PROSITE" id="PS50105"/>
    </source>
</evidence>
<proteinExistence type="predicted"/>
<dbReference type="GO" id="GO:0005509">
    <property type="term" value="F:calcium ion binding"/>
    <property type="evidence" value="ECO:0007669"/>
    <property type="project" value="InterPro"/>
</dbReference>
<dbReference type="SMART" id="SM00333">
    <property type="entry name" value="TUDOR"/>
    <property type="match status" value="7"/>
</dbReference>
<keyword evidence="1" id="KW-0106">Calcium</keyword>
<keyword evidence="7" id="KW-1185">Reference proteome</keyword>
<dbReference type="SMART" id="SM00454">
    <property type="entry name" value="SAM"/>
    <property type="match status" value="1"/>
</dbReference>
<dbReference type="SMART" id="SM00054">
    <property type="entry name" value="EFh"/>
    <property type="match status" value="3"/>
</dbReference>
<evidence type="ECO:0000256" key="2">
    <source>
        <dbReference type="SAM" id="MobiDB-lite"/>
    </source>
</evidence>
<dbReference type="InParanoid" id="T0S0C4"/>
<dbReference type="CDD" id="cd04508">
    <property type="entry name" value="Tudor_SF"/>
    <property type="match status" value="4"/>
</dbReference>
<dbReference type="VEuPathDB" id="FungiDB:SDRG_06794"/>
<dbReference type="SUPFAM" id="SSF47769">
    <property type="entry name" value="SAM/Pointed domain"/>
    <property type="match status" value="1"/>
</dbReference>
<dbReference type="Gene3D" id="1.10.150.50">
    <property type="entry name" value="Transcription Factor, Ets-1"/>
    <property type="match status" value="1"/>
</dbReference>
<evidence type="ECO:0000256" key="1">
    <source>
        <dbReference type="ARBA" id="ARBA00022837"/>
    </source>
</evidence>
<dbReference type="PANTHER" id="PTHR34157:SF2">
    <property type="entry name" value="TUZIN"/>
    <property type="match status" value="1"/>
</dbReference>
<feature type="compositionally biased region" description="Polar residues" evidence="2">
    <location>
        <begin position="626"/>
        <end position="646"/>
    </location>
</feature>
<protein>
    <submittedName>
        <fullName evidence="6">Uncharacterized protein</fullName>
    </submittedName>
</protein>
<dbReference type="eggNOG" id="ENOG502SHC4">
    <property type="taxonomic scope" value="Eukaryota"/>
</dbReference>
<feature type="domain" description="SAM" evidence="3">
    <location>
        <begin position="279"/>
        <end position="344"/>
    </location>
</feature>
<dbReference type="PROSITE" id="PS50222">
    <property type="entry name" value="EF_HAND_2"/>
    <property type="match status" value="3"/>
</dbReference>
<reference evidence="6 7" key="1">
    <citation type="submission" date="2012-04" db="EMBL/GenBank/DDBJ databases">
        <title>The Genome Sequence of Saprolegnia declina VS20.</title>
        <authorList>
            <consortium name="The Broad Institute Genome Sequencing Platform"/>
            <person name="Russ C."/>
            <person name="Nusbaum C."/>
            <person name="Tyler B."/>
            <person name="van West P."/>
            <person name="Dieguez-Uribeondo J."/>
            <person name="de Bruijn I."/>
            <person name="Tripathy S."/>
            <person name="Jiang R."/>
            <person name="Young S.K."/>
            <person name="Zeng Q."/>
            <person name="Gargeya S."/>
            <person name="Fitzgerald M."/>
            <person name="Haas B."/>
            <person name="Abouelleil A."/>
            <person name="Alvarado L."/>
            <person name="Arachchi H.M."/>
            <person name="Berlin A."/>
            <person name="Chapman S.B."/>
            <person name="Goldberg J."/>
            <person name="Griggs A."/>
            <person name="Gujja S."/>
            <person name="Hansen M."/>
            <person name="Howarth C."/>
            <person name="Imamovic A."/>
            <person name="Larimer J."/>
            <person name="McCowen C."/>
            <person name="Montmayeur A."/>
            <person name="Murphy C."/>
            <person name="Neiman D."/>
            <person name="Pearson M."/>
            <person name="Priest M."/>
            <person name="Roberts A."/>
            <person name="Saif S."/>
            <person name="Shea T."/>
            <person name="Sisk P."/>
            <person name="Sykes S."/>
            <person name="Wortman J."/>
            <person name="Nusbaum C."/>
            <person name="Birren B."/>
        </authorList>
    </citation>
    <scope>NUCLEOTIDE SEQUENCE [LARGE SCALE GENOMIC DNA]</scope>
    <source>
        <strain evidence="6 7">VS20</strain>
    </source>
</reference>
<dbReference type="Pfam" id="PF00536">
    <property type="entry name" value="SAM_1"/>
    <property type="match status" value="1"/>
</dbReference>
<feature type="domain" description="EF-hand" evidence="4">
    <location>
        <begin position="449"/>
        <end position="484"/>
    </location>
</feature>
<dbReference type="SMART" id="SM00743">
    <property type="entry name" value="Agenet"/>
    <property type="match status" value="6"/>
</dbReference>
<feature type="domain" description="EF-hand" evidence="4">
    <location>
        <begin position="485"/>
        <end position="520"/>
    </location>
</feature>
<dbReference type="InterPro" id="IPR011992">
    <property type="entry name" value="EF-hand-dom_pair"/>
</dbReference>
<dbReference type="InterPro" id="IPR014002">
    <property type="entry name" value="Agenet_dom_plant"/>
</dbReference>
<dbReference type="InterPro" id="IPR002999">
    <property type="entry name" value="Tudor"/>
</dbReference>
<gene>
    <name evidence="6" type="ORF">SDRG_06794</name>
</gene>
<dbReference type="GO" id="GO:0003824">
    <property type="term" value="F:catalytic activity"/>
    <property type="evidence" value="ECO:0007669"/>
    <property type="project" value="InterPro"/>
</dbReference>
<evidence type="ECO:0000313" key="7">
    <source>
        <dbReference type="Proteomes" id="UP000030762"/>
    </source>
</evidence>
<dbReference type="PROSITE" id="PS51747">
    <property type="entry name" value="CYT_DCMP_DEAMINASES_2"/>
    <property type="match status" value="1"/>
</dbReference>
<dbReference type="InterPro" id="IPR002125">
    <property type="entry name" value="CMP_dCMP_dom"/>
</dbReference>
<dbReference type="SUPFAM" id="SSF53927">
    <property type="entry name" value="Cytidine deaminase-like"/>
    <property type="match status" value="1"/>
</dbReference>
<evidence type="ECO:0000259" key="4">
    <source>
        <dbReference type="PROSITE" id="PS50222"/>
    </source>
</evidence>
<dbReference type="SUPFAM" id="SSF47473">
    <property type="entry name" value="EF-hand"/>
    <property type="match status" value="1"/>
</dbReference>
<dbReference type="PROSITE" id="PS50105">
    <property type="entry name" value="SAM_DOMAIN"/>
    <property type="match status" value="1"/>
</dbReference>
<feature type="region of interest" description="Disordered" evidence="2">
    <location>
        <begin position="820"/>
        <end position="852"/>
    </location>
</feature>
<accession>T0S0C4</accession>
<feature type="domain" description="EF-hand" evidence="4">
    <location>
        <begin position="368"/>
        <end position="403"/>
    </location>
</feature>
<dbReference type="InterPro" id="IPR001660">
    <property type="entry name" value="SAM"/>
</dbReference>
<dbReference type="Pfam" id="PF13202">
    <property type="entry name" value="EF-hand_5"/>
    <property type="match status" value="1"/>
</dbReference>
<name>T0S0C4_SAPDV</name>
<dbReference type="Gene3D" id="2.30.30.140">
    <property type="match status" value="7"/>
</dbReference>
<evidence type="ECO:0000313" key="6">
    <source>
        <dbReference type="EMBL" id="EQC36057.1"/>
    </source>
</evidence>
<dbReference type="STRING" id="1156394.T0S0C4"/>
<dbReference type="GeneID" id="19947521"/>
<dbReference type="CDD" id="cd00051">
    <property type="entry name" value="EFh"/>
    <property type="match status" value="1"/>
</dbReference>
<dbReference type="PANTHER" id="PTHR34157">
    <property type="entry name" value="TUZIN"/>
    <property type="match status" value="1"/>
</dbReference>
<feature type="domain" description="CMP/dCMP-type deaminase" evidence="5">
    <location>
        <begin position="122"/>
        <end position="247"/>
    </location>
</feature>
<dbReference type="Pfam" id="PF13499">
    <property type="entry name" value="EF-hand_7"/>
    <property type="match status" value="1"/>
</dbReference>
<dbReference type="Proteomes" id="UP000030762">
    <property type="component" value="Unassembled WGS sequence"/>
</dbReference>
<dbReference type="Gene3D" id="1.10.238.10">
    <property type="entry name" value="EF-hand"/>
    <property type="match status" value="2"/>
</dbReference>
<dbReference type="InterPro" id="IPR013761">
    <property type="entry name" value="SAM/pointed_sf"/>
</dbReference>
<evidence type="ECO:0000259" key="5">
    <source>
        <dbReference type="PROSITE" id="PS51747"/>
    </source>
</evidence>
<dbReference type="PROSITE" id="PS00018">
    <property type="entry name" value="EF_HAND_1"/>
    <property type="match status" value="3"/>
</dbReference>
<dbReference type="RefSeq" id="XP_008610819.1">
    <property type="nucleotide sequence ID" value="XM_008612597.1"/>
</dbReference>
<dbReference type="CDD" id="cd01283">
    <property type="entry name" value="cytidine_deaminase"/>
    <property type="match status" value="1"/>
</dbReference>
<dbReference type="InterPro" id="IPR018247">
    <property type="entry name" value="EF_Hand_1_Ca_BS"/>
</dbReference>
<feature type="region of interest" description="Disordered" evidence="2">
    <location>
        <begin position="616"/>
        <end position="664"/>
    </location>
</feature>
<organism evidence="6 7">
    <name type="scientific">Saprolegnia diclina (strain VS20)</name>
    <dbReference type="NCBI Taxonomy" id="1156394"/>
    <lineage>
        <taxon>Eukaryota</taxon>
        <taxon>Sar</taxon>
        <taxon>Stramenopiles</taxon>
        <taxon>Oomycota</taxon>
        <taxon>Saprolegniomycetes</taxon>
        <taxon>Saprolegniales</taxon>
        <taxon>Saprolegniaceae</taxon>
        <taxon>Saprolegnia</taxon>
    </lineage>
</organism>
<dbReference type="EMBL" id="JH767149">
    <property type="protein sequence ID" value="EQC36057.1"/>
    <property type="molecule type" value="Genomic_DNA"/>
</dbReference>
<dbReference type="OrthoDB" id="414540at2759"/>
<dbReference type="InterPro" id="IPR002048">
    <property type="entry name" value="EF_hand_dom"/>
</dbReference>
<dbReference type="Gene3D" id="3.40.140.10">
    <property type="entry name" value="Cytidine Deaminase, domain 2"/>
    <property type="match status" value="1"/>
</dbReference>
<dbReference type="InterPro" id="IPR016193">
    <property type="entry name" value="Cytidine_deaminase-like"/>
</dbReference>
<sequence length="1336" mass="149225">MTRQRVPQDPLRGMEVHVQKVLDSARQAALKRYKGPAAKKPPLLAHAAWKCHAALDALRRSSSSEHSVDDSCAVQPVSADVLNREATEDEAAYAQRVERRIKRYAQHYSHGLDAISSRRGTTKSTALIDAAVHLQTSCRHTNDAGASIGVAVLSRSGNLYTAATQAPSLGVCPERLALLKLASEESESGVDGVAISSSDALFFPSPCGDCRQLMAQFGDFPIYLIRKSLEYERTTAFALFPQALQQPHVLPSAHPAPTTTWSHARSQMRPRAQMQARDWGPDHVLDWLIEDVGLPEYAHVFQTHGVDGAMLQYLQESDLEFLLRITNVLHRKRISLCLDRLRAADASDGVAFAQLDDYLAVLDMDRINVVAKLKVAFDAADVNSSGTLSFEEIKQALTRLEYAVDASAVERWIQSRSTEARVTFPEFALAVVTAYSKSTSLPVLPLPKLDVAAIRQSFERVDANGNGVIDKRELLRALELLGRSDCEAKVADWFANADEDRSGSISFPEFVLRYTQLQNLDVTPLRNAFDRVTPHGAVCPLLQLPLVFRELFVRYDGTALDRYMAARKEQTTGLSFPEFLVIYHLFVTEPEPVQTTEQVHRYRIVQLQQSGHVRLCTKPPVASSPHKPSQQTSTSEAPSKLMQFQQARKRREETKDDDTDEDESKLADEFAHVHEAFVRFRAKRVTTPEAVQALTELGLVLPRAQMLAYFTSHGFGTARDISYADLVRSYQALRMASPAFNKAVARRHHREHHGHAKRMQAAEALLNGANGKPFTRIEFDAYCRRQHAAHEDDAKEDDELPPSKHRAAEIDKLYRAHAARREARLPPSSDSDEDSDDDVAPRRQRRPGVEVGDRVVDKTRALGPATVIRLYPAYGVCDLHLDSGPKRRNVDVTSLVRFRDKPLASFAAPELFAVGDSVNVRYKGTKLWRAGVIKKVRSTERAYDVRYARDEVEKHVSHHHVRRALAAALESDEGLVEGAKVEARTRECATFLPGRILCVRTNGTFDVRFKHEDGAVKERLPKKWLRLRAKDGDKDGDDTQFEVGDAVQKQAHGAIQRGVVARCRSDGSYDVEWDDGEDETHVKPSTLQPAASAQALTMGDLVEARFGGKDKYFKGKITHVHSDGSYDIEYDDGDEERRVDPALVRRRDQPKLTKGAVVEARYGGKDKYFNGKITHVHGDGSLDIEYDDGDEERRVDPGLVRLLPTTKGTPRSKWAKGDLVEARFGGKDKYFKGKITHVHGDDSHDIEYDDGDEERRVDPALVRLPAKSSTKPQFKKGDLVEARFGGKDKYFKGKIAHVHSDGSLDVEYDDGDRETRVAASLVRPSADAYADDDFEE</sequence>